<dbReference type="GO" id="GO:0016853">
    <property type="term" value="F:isomerase activity"/>
    <property type="evidence" value="ECO:0007669"/>
    <property type="project" value="UniProtKB-KW"/>
</dbReference>
<accession>A0A077DFK0</accession>
<dbReference type="Pfam" id="PF02201">
    <property type="entry name" value="SWIB"/>
    <property type="match status" value="1"/>
</dbReference>
<keyword evidence="3" id="KW-1185">Reference proteome</keyword>
<dbReference type="OrthoDB" id="680184at2"/>
<dbReference type="SMART" id="SM00151">
    <property type="entry name" value="SWIB"/>
    <property type="match status" value="1"/>
</dbReference>
<protein>
    <submittedName>
        <fullName evidence="2">DNA topoisomerase III</fullName>
    </submittedName>
</protein>
<reference evidence="2 3" key="1">
    <citation type="journal article" date="2014" name="BMC Genomics">
        <title>A genomic perspective on a new bacterial genus and species from the Alcaligenaceae family, Basilea psittacipulmonis.</title>
        <authorList>
            <person name="Whiteson K.L."/>
            <person name="Hernandez D."/>
            <person name="Lazarevic V."/>
            <person name="Gaia N."/>
            <person name="Farinelli L."/>
            <person name="Francois P."/>
            <person name="Pilo P."/>
            <person name="Frey J."/>
            <person name="Schrenzel J."/>
        </authorList>
    </citation>
    <scope>NUCLEOTIDE SEQUENCE [LARGE SCALE GENOMIC DNA]</scope>
    <source>
        <strain evidence="2 3">DSM 24701</strain>
    </source>
</reference>
<proteinExistence type="predicted"/>
<dbReference type="eggNOG" id="COG5531">
    <property type="taxonomic scope" value="Bacteria"/>
</dbReference>
<dbReference type="InterPro" id="IPR036885">
    <property type="entry name" value="SWIB_MDM2_dom_sf"/>
</dbReference>
<dbReference type="InterPro" id="IPR003121">
    <property type="entry name" value="SWIB_MDM2_domain"/>
</dbReference>
<keyword evidence="2" id="KW-0413">Isomerase</keyword>
<organism evidence="2 3">
    <name type="scientific">Basilea psittacipulmonis DSM 24701</name>
    <dbReference type="NCBI Taxonomy" id="1072685"/>
    <lineage>
        <taxon>Bacteria</taxon>
        <taxon>Pseudomonadati</taxon>
        <taxon>Pseudomonadota</taxon>
        <taxon>Betaproteobacteria</taxon>
        <taxon>Burkholderiales</taxon>
        <taxon>Alcaligenaceae</taxon>
        <taxon>Basilea</taxon>
    </lineage>
</organism>
<evidence type="ECO:0000313" key="2">
    <source>
        <dbReference type="EMBL" id="AIL32946.1"/>
    </source>
</evidence>
<gene>
    <name evidence="2" type="ORF">IX83_06130</name>
</gene>
<dbReference type="CDD" id="cd10567">
    <property type="entry name" value="SWIB-MDM2_like"/>
    <property type="match status" value="1"/>
</dbReference>
<dbReference type="PANTHER" id="PTHR13844">
    <property type="entry name" value="SWI/SNF-RELATED MATRIX-ASSOCIATED ACTIN-DEPENDENT REGULATOR OF CHROMATIN SUBFAMILY D"/>
    <property type="match status" value="1"/>
</dbReference>
<dbReference type="EMBL" id="CP009238">
    <property type="protein sequence ID" value="AIL32946.1"/>
    <property type="molecule type" value="Genomic_DNA"/>
</dbReference>
<dbReference type="HOGENOM" id="CLU_046065_5_1_4"/>
<dbReference type="Gene3D" id="1.10.245.10">
    <property type="entry name" value="SWIB/MDM2 domain"/>
    <property type="match status" value="1"/>
</dbReference>
<dbReference type="Proteomes" id="UP000028945">
    <property type="component" value="Chromosome"/>
</dbReference>
<dbReference type="STRING" id="1072685.IX83_06130"/>
<evidence type="ECO:0000259" key="1">
    <source>
        <dbReference type="PROSITE" id="PS51925"/>
    </source>
</evidence>
<dbReference type="AlphaFoldDB" id="A0A077DFK0"/>
<feature type="domain" description="DM2" evidence="1">
    <location>
        <begin position="9"/>
        <end position="86"/>
    </location>
</feature>
<name>A0A077DFK0_9BURK</name>
<sequence>MSEKKANSAFMQPLKPSKELAAIVGANPLPRTEVTKKLWDYIKANKLQDAKDKRQINADAKLRPIFGKDQVSMFEMTKLVSKHLTK</sequence>
<dbReference type="PROSITE" id="PS51925">
    <property type="entry name" value="SWIB_MDM2"/>
    <property type="match status" value="1"/>
</dbReference>
<dbReference type="KEGG" id="bpsi:IX83_06130"/>
<dbReference type="SUPFAM" id="SSF47592">
    <property type="entry name" value="SWIB/MDM2 domain"/>
    <property type="match status" value="1"/>
</dbReference>
<dbReference type="RefSeq" id="WP_038500253.1">
    <property type="nucleotide sequence ID" value="NZ_AFWK01000087.1"/>
</dbReference>
<evidence type="ECO:0000313" key="3">
    <source>
        <dbReference type="Proteomes" id="UP000028945"/>
    </source>
</evidence>
<dbReference type="InterPro" id="IPR019835">
    <property type="entry name" value="SWIB_domain"/>
</dbReference>